<dbReference type="SUPFAM" id="SSF50729">
    <property type="entry name" value="PH domain-like"/>
    <property type="match status" value="1"/>
</dbReference>
<keyword evidence="4" id="KW-1185">Reference proteome</keyword>
<dbReference type="Gene3D" id="2.30.29.30">
    <property type="entry name" value="Pleckstrin-homology domain (PH domain)/Phosphotyrosine-binding domain (PTB)"/>
    <property type="match status" value="1"/>
</dbReference>
<feature type="compositionally biased region" description="Basic and acidic residues" evidence="1">
    <location>
        <begin position="393"/>
        <end position="415"/>
    </location>
</feature>
<dbReference type="PANTHER" id="PTHR15871:SF2">
    <property type="entry name" value="PLECKSTRIN HOMOLOGY DOMAIN-CONTAINING FAMILY O MEMBER 2"/>
    <property type="match status" value="1"/>
</dbReference>
<dbReference type="CDD" id="cd13317">
    <property type="entry name" value="PH_PLEKHO1_PLEKHO2"/>
    <property type="match status" value="1"/>
</dbReference>
<evidence type="ECO:0000313" key="3">
    <source>
        <dbReference type="EMBL" id="KAJ1179458.1"/>
    </source>
</evidence>
<dbReference type="AlphaFoldDB" id="A0AAV7TSN2"/>
<feature type="compositionally biased region" description="Basic and acidic residues" evidence="1">
    <location>
        <begin position="263"/>
        <end position="273"/>
    </location>
</feature>
<dbReference type="PROSITE" id="PS50003">
    <property type="entry name" value="PH_DOMAIN"/>
    <property type="match status" value="1"/>
</dbReference>
<feature type="domain" description="PH" evidence="2">
    <location>
        <begin position="15"/>
        <end position="116"/>
    </location>
</feature>
<proteinExistence type="predicted"/>
<name>A0AAV7TSN2_PLEWA</name>
<dbReference type="PANTHER" id="PTHR15871">
    <property type="entry name" value="PH DOMAIN-CONTAINING PROTEIN"/>
    <property type="match status" value="1"/>
</dbReference>
<accession>A0AAV7TSN2</accession>
<dbReference type="InterPro" id="IPR001849">
    <property type="entry name" value="PH_domain"/>
</dbReference>
<feature type="compositionally biased region" description="Basic and acidic residues" evidence="1">
    <location>
        <begin position="286"/>
        <end position="296"/>
    </location>
</feature>
<feature type="compositionally biased region" description="Basic and acidic residues" evidence="1">
    <location>
        <begin position="239"/>
        <end position="250"/>
    </location>
</feature>
<organism evidence="3 4">
    <name type="scientific">Pleurodeles waltl</name>
    <name type="common">Iberian ribbed newt</name>
    <dbReference type="NCBI Taxonomy" id="8319"/>
    <lineage>
        <taxon>Eukaryota</taxon>
        <taxon>Metazoa</taxon>
        <taxon>Chordata</taxon>
        <taxon>Craniata</taxon>
        <taxon>Vertebrata</taxon>
        <taxon>Euteleostomi</taxon>
        <taxon>Amphibia</taxon>
        <taxon>Batrachia</taxon>
        <taxon>Caudata</taxon>
        <taxon>Salamandroidea</taxon>
        <taxon>Salamandridae</taxon>
        <taxon>Pleurodelinae</taxon>
        <taxon>Pleurodeles</taxon>
    </lineage>
</organism>
<evidence type="ECO:0000313" key="4">
    <source>
        <dbReference type="Proteomes" id="UP001066276"/>
    </source>
</evidence>
<feature type="region of interest" description="Disordered" evidence="1">
    <location>
        <begin position="161"/>
        <end position="456"/>
    </location>
</feature>
<feature type="compositionally biased region" description="Basic and acidic residues" evidence="1">
    <location>
        <begin position="312"/>
        <end position="325"/>
    </location>
</feature>
<protein>
    <recommendedName>
        <fullName evidence="2">PH domain-containing protein</fullName>
    </recommendedName>
</protein>
<gene>
    <name evidence="3" type="ORF">NDU88_004692</name>
</gene>
<dbReference type="SMART" id="SM00233">
    <property type="entry name" value="PH"/>
    <property type="match status" value="1"/>
</dbReference>
<dbReference type="GO" id="GO:0071888">
    <property type="term" value="P:macrophage apoptotic process"/>
    <property type="evidence" value="ECO:0007669"/>
    <property type="project" value="TreeGrafter"/>
</dbReference>
<comment type="caution">
    <text evidence="3">The sequence shown here is derived from an EMBL/GenBank/DDBJ whole genome shotgun (WGS) entry which is preliminary data.</text>
</comment>
<dbReference type="Pfam" id="PF00169">
    <property type="entry name" value="PH"/>
    <property type="match status" value="1"/>
</dbReference>
<dbReference type="InterPro" id="IPR043448">
    <property type="entry name" value="PKHO1/2"/>
</dbReference>
<evidence type="ECO:0000259" key="2">
    <source>
        <dbReference type="PROSITE" id="PS50003"/>
    </source>
</evidence>
<sequence length="572" mass="64289">MEDGANNSSKKSNKTVDKAGWLKKSSGGLLGYWKDRYIQLCRAQLLIYENEDEQNCLETVDLENYDRCQDLHALLKKKNRFILIRSPGKKVHDVKFQAKNLEEKESWIKAFNEGLNKGKNKVFDEVKVDASCSLEHMTRDRVKMGQGRRRPPTRVHLKEVADGSSDGIMRLDLDEMDNGPQSIIPDTGEKETPLSPKENYKPPVPPLKPKHLSSAEEPLDEVPAETTLESEAPCPPPKVLKERTASKETLEDTGDAETLLRTSQEDLTKDPSKHAIKAPAPPPKVLSDKMKIKWDEPAPEYKSARVSSSLESSKENLFDVDENKVLKPPLPPPKILTGSMKKKEEGLSSSQSSLEVMAQDAEDSWYQRANEQDDSPEKYQKSFPNEETLLIETAKEANGEKVKKEKENKMDDTRPNEISNASKTKPEITVTFLGESQSPSSPAMQDHPFPKARCSSLGDLLSKDSLETRKEGPALLLKKDHLDEMEIRLTSGREKTEMLLQQVLQGDMGKHSEGNGPKASAEALLSEAVQHLRQASQVLQEMKDLEQSQEPDLLMQKDKQKDLLALHRRSMP</sequence>
<dbReference type="EMBL" id="JANPWB010000006">
    <property type="protein sequence ID" value="KAJ1179458.1"/>
    <property type="molecule type" value="Genomic_DNA"/>
</dbReference>
<reference evidence="3" key="1">
    <citation type="journal article" date="2022" name="bioRxiv">
        <title>Sequencing and chromosome-scale assembly of the giantPleurodeles waltlgenome.</title>
        <authorList>
            <person name="Brown T."/>
            <person name="Elewa A."/>
            <person name="Iarovenko S."/>
            <person name="Subramanian E."/>
            <person name="Araus A.J."/>
            <person name="Petzold A."/>
            <person name="Susuki M."/>
            <person name="Suzuki K.-i.T."/>
            <person name="Hayashi T."/>
            <person name="Toyoda A."/>
            <person name="Oliveira C."/>
            <person name="Osipova E."/>
            <person name="Leigh N.D."/>
            <person name="Simon A."/>
            <person name="Yun M.H."/>
        </authorList>
    </citation>
    <scope>NUCLEOTIDE SEQUENCE</scope>
    <source>
        <strain evidence="3">20211129_DDA</strain>
        <tissue evidence="3">Liver</tissue>
    </source>
</reference>
<feature type="compositionally biased region" description="Polar residues" evidence="1">
    <location>
        <begin position="434"/>
        <end position="443"/>
    </location>
</feature>
<dbReference type="InterPro" id="IPR011993">
    <property type="entry name" value="PH-like_dom_sf"/>
</dbReference>
<evidence type="ECO:0000256" key="1">
    <source>
        <dbReference type="SAM" id="MobiDB-lite"/>
    </source>
</evidence>
<dbReference type="Proteomes" id="UP001066276">
    <property type="component" value="Chromosome 3_2"/>
</dbReference>